<evidence type="ECO:0000259" key="3">
    <source>
        <dbReference type="PROSITE" id="PS50158"/>
    </source>
</evidence>
<dbReference type="PANTHER" id="PTHR24559">
    <property type="entry name" value="TRANSPOSON TY3-I GAG-POL POLYPROTEIN"/>
    <property type="match status" value="1"/>
</dbReference>
<dbReference type="EMBL" id="JBJQOH010000001">
    <property type="protein sequence ID" value="KAL3699383.1"/>
    <property type="molecule type" value="Genomic_DNA"/>
</dbReference>
<dbReference type="Pfam" id="PF00098">
    <property type="entry name" value="zf-CCHC"/>
    <property type="match status" value="1"/>
</dbReference>
<dbReference type="InterPro" id="IPR000477">
    <property type="entry name" value="RT_dom"/>
</dbReference>
<comment type="caution">
    <text evidence="4">The sequence shown here is derived from an EMBL/GenBank/DDBJ whole genome shotgun (WGS) entry which is preliminary data.</text>
</comment>
<feature type="domain" description="CCHC-type" evidence="3">
    <location>
        <begin position="313"/>
        <end position="328"/>
    </location>
</feature>
<accession>A0ABD3I757</accession>
<organism evidence="4 5">
    <name type="scientific">Riccia sorocarpa</name>
    <dbReference type="NCBI Taxonomy" id="122646"/>
    <lineage>
        <taxon>Eukaryota</taxon>
        <taxon>Viridiplantae</taxon>
        <taxon>Streptophyta</taxon>
        <taxon>Embryophyta</taxon>
        <taxon>Marchantiophyta</taxon>
        <taxon>Marchantiopsida</taxon>
        <taxon>Marchantiidae</taxon>
        <taxon>Marchantiales</taxon>
        <taxon>Ricciaceae</taxon>
        <taxon>Riccia</taxon>
    </lineage>
</organism>
<dbReference type="InterPro" id="IPR036875">
    <property type="entry name" value="Znf_CCHC_sf"/>
</dbReference>
<sequence length="741" mass="83122">MDSAPDWTRELFRKIEFLEQRVARNEKGKQPMEEVVPVAKLAGQNGEQGDPEAVQLPVQGTPVVETSEPAAEAIPPQPVEAVAEKTPPVIRVSINEGDSGEPSRRRREKFAEPVMPSAFGKERTLSIFELWVTEMENYLSFFERSSWFPFAVSRLEGVVCEWYSSHQQERSLHGLLPISSWEELKEEIRHYLELYAYLESVESTRERQYSIQPQKLQKTIILGEAPGRFPRRFPYKPTGSQNFGKAAQFIRRTDNQKKRSFGNRQQQQQSSNRGDQRTRPTASTGSNRTTTTTASTIRGGGVGSKGTAPGIICYQCGQPGHISQNCPQCEGVAVRAMEIAETMEADETVEAGEDMEVAGAEEAQLEADTNEGPEVSVPEAVLDHGDYLPWVEVNMGGEMQNFLIDTRADINVLDLRVVNAMGLKKTRIVNPYLIKFVQGSTTIAEKVVSVPITIGNTTRKHDFLVMDLGGFGDGILSWAWLQKCKAKVDVPLGVVTLIDKWGVEHSQKMVVKASPEGSTSTIRGFQSARIAFQVCTARRFGRQIKTAEEAWVVVVSKEAAETGEEERVAAMPVHPDMQRLIDRYQHIMPEHLPPRLPPRRALDHAIDIVPDSQPTAVPSRRMSYDELKELKNQLKELVAQGILRSSISPYAAPVLFVAKRDGGIRMCADYRALNKITVKNKYPLPLMEECTDRLATGKYFTKLDLRSGYHQIRIKEGDEEKTAVRTRYGLFEYTVLQNWSV</sequence>
<evidence type="ECO:0000313" key="4">
    <source>
        <dbReference type="EMBL" id="KAL3699383.1"/>
    </source>
</evidence>
<evidence type="ECO:0000313" key="5">
    <source>
        <dbReference type="Proteomes" id="UP001633002"/>
    </source>
</evidence>
<dbReference type="InterPro" id="IPR001878">
    <property type="entry name" value="Znf_CCHC"/>
</dbReference>
<dbReference type="Gene3D" id="3.10.10.10">
    <property type="entry name" value="HIV Type 1 Reverse Transcriptase, subunit A, domain 1"/>
    <property type="match status" value="2"/>
</dbReference>
<dbReference type="InterPro" id="IPR053134">
    <property type="entry name" value="RNA-dir_DNA_polymerase"/>
</dbReference>
<keyword evidence="1" id="KW-0863">Zinc-finger</keyword>
<dbReference type="SMART" id="SM00343">
    <property type="entry name" value="ZnF_C2HC"/>
    <property type="match status" value="1"/>
</dbReference>
<dbReference type="SUPFAM" id="SSF57756">
    <property type="entry name" value="Retrovirus zinc finger-like domains"/>
    <property type="match status" value="1"/>
</dbReference>
<dbReference type="GO" id="GO:0008270">
    <property type="term" value="F:zinc ion binding"/>
    <property type="evidence" value="ECO:0007669"/>
    <property type="project" value="UniProtKB-KW"/>
</dbReference>
<dbReference type="CDD" id="cd00303">
    <property type="entry name" value="retropepsin_like"/>
    <property type="match status" value="1"/>
</dbReference>
<proteinExistence type="predicted"/>
<feature type="compositionally biased region" description="Low complexity" evidence="2">
    <location>
        <begin position="281"/>
        <end position="297"/>
    </location>
</feature>
<keyword evidence="5" id="KW-1185">Reference proteome</keyword>
<dbReference type="Gene3D" id="4.10.60.10">
    <property type="entry name" value="Zinc finger, CCHC-type"/>
    <property type="match status" value="1"/>
</dbReference>
<keyword evidence="1" id="KW-0862">Zinc</keyword>
<evidence type="ECO:0000256" key="1">
    <source>
        <dbReference type="PROSITE-ProRule" id="PRU00047"/>
    </source>
</evidence>
<protein>
    <recommendedName>
        <fullName evidence="3">CCHC-type domain-containing protein</fullName>
    </recommendedName>
</protein>
<dbReference type="InterPro" id="IPR021109">
    <property type="entry name" value="Peptidase_aspartic_dom_sf"/>
</dbReference>
<gene>
    <name evidence="4" type="ORF">R1sor_017405</name>
</gene>
<name>A0ABD3I757_9MARC</name>
<dbReference type="Pfam" id="PF00078">
    <property type="entry name" value="RVT_1"/>
    <property type="match status" value="1"/>
</dbReference>
<dbReference type="AlphaFoldDB" id="A0ABD3I757"/>
<dbReference type="CDD" id="cd01647">
    <property type="entry name" value="RT_LTR"/>
    <property type="match status" value="1"/>
</dbReference>
<feature type="compositionally biased region" description="Low complexity" evidence="2">
    <location>
        <begin position="262"/>
        <end position="273"/>
    </location>
</feature>
<dbReference type="Pfam" id="PF13650">
    <property type="entry name" value="Asp_protease_2"/>
    <property type="match status" value="1"/>
</dbReference>
<dbReference type="Gene3D" id="2.40.70.10">
    <property type="entry name" value="Acid Proteases"/>
    <property type="match status" value="1"/>
</dbReference>
<dbReference type="PROSITE" id="PS50158">
    <property type="entry name" value="ZF_CCHC"/>
    <property type="match status" value="1"/>
</dbReference>
<dbReference type="PANTHER" id="PTHR24559:SF436">
    <property type="entry name" value="RNA-DIRECTED DNA POLYMERASE HOMOLOG"/>
    <property type="match status" value="1"/>
</dbReference>
<evidence type="ECO:0000256" key="2">
    <source>
        <dbReference type="SAM" id="MobiDB-lite"/>
    </source>
</evidence>
<dbReference type="InterPro" id="IPR043502">
    <property type="entry name" value="DNA/RNA_pol_sf"/>
</dbReference>
<reference evidence="4 5" key="1">
    <citation type="submission" date="2024-09" db="EMBL/GenBank/DDBJ databases">
        <title>Chromosome-scale assembly of Riccia sorocarpa.</title>
        <authorList>
            <person name="Paukszto L."/>
        </authorList>
    </citation>
    <scope>NUCLEOTIDE SEQUENCE [LARGE SCALE GENOMIC DNA]</scope>
    <source>
        <strain evidence="4">LP-2024</strain>
        <tissue evidence="4">Aerial parts of the thallus</tissue>
    </source>
</reference>
<dbReference type="Proteomes" id="UP001633002">
    <property type="component" value="Unassembled WGS sequence"/>
</dbReference>
<dbReference type="SUPFAM" id="SSF50630">
    <property type="entry name" value="Acid proteases"/>
    <property type="match status" value="1"/>
</dbReference>
<feature type="region of interest" description="Disordered" evidence="2">
    <location>
        <begin position="254"/>
        <end position="303"/>
    </location>
</feature>
<dbReference type="SUPFAM" id="SSF56672">
    <property type="entry name" value="DNA/RNA polymerases"/>
    <property type="match status" value="1"/>
</dbReference>
<keyword evidence="1" id="KW-0479">Metal-binding</keyword>